<keyword evidence="2 5" id="KW-0812">Transmembrane</keyword>
<feature type="transmembrane region" description="Helical" evidence="5">
    <location>
        <begin position="12"/>
        <end position="31"/>
    </location>
</feature>
<feature type="transmembrane region" description="Helical" evidence="5">
    <location>
        <begin position="134"/>
        <end position="157"/>
    </location>
</feature>
<dbReference type="Gene3D" id="1.20.1540.10">
    <property type="entry name" value="Rhomboid-like"/>
    <property type="match status" value="1"/>
</dbReference>
<feature type="transmembrane region" description="Helical" evidence="5">
    <location>
        <begin position="74"/>
        <end position="98"/>
    </location>
</feature>
<dbReference type="PANTHER" id="PTHR43066:SF11">
    <property type="entry name" value="PEPTIDASE S54 RHOMBOID DOMAIN-CONTAINING PROTEIN"/>
    <property type="match status" value="1"/>
</dbReference>
<evidence type="ECO:0000313" key="8">
    <source>
        <dbReference type="Proteomes" id="UP000183987"/>
    </source>
</evidence>
<name>A0A1M5F4V2_LOKAT</name>
<accession>A0A1M5F4V2</accession>
<dbReference type="EMBL" id="FQUE01000017">
    <property type="protein sequence ID" value="SHF86563.1"/>
    <property type="molecule type" value="Genomic_DNA"/>
</dbReference>
<organism evidence="7 8">
    <name type="scientific">Loktanella atrilutea</name>
    <dbReference type="NCBI Taxonomy" id="366533"/>
    <lineage>
        <taxon>Bacteria</taxon>
        <taxon>Pseudomonadati</taxon>
        <taxon>Pseudomonadota</taxon>
        <taxon>Alphaproteobacteria</taxon>
        <taxon>Rhodobacterales</taxon>
        <taxon>Roseobacteraceae</taxon>
        <taxon>Loktanella</taxon>
    </lineage>
</organism>
<gene>
    <name evidence="7" type="ORF">SAMN05444339_11724</name>
</gene>
<evidence type="ECO:0000256" key="1">
    <source>
        <dbReference type="ARBA" id="ARBA00004141"/>
    </source>
</evidence>
<evidence type="ECO:0000313" key="7">
    <source>
        <dbReference type="EMBL" id="SHF86563.1"/>
    </source>
</evidence>
<evidence type="ECO:0000256" key="4">
    <source>
        <dbReference type="ARBA" id="ARBA00023136"/>
    </source>
</evidence>
<dbReference type="PANTHER" id="PTHR43066">
    <property type="entry name" value="RHOMBOID-RELATED PROTEIN"/>
    <property type="match status" value="1"/>
</dbReference>
<proteinExistence type="predicted"/>
<comment type="subcellular location">
    <subcellularLocation>
        <location evidence="1">Membrane</location>
        <topology evidence="1">Multi-pass membrane protein</topology>
    </subcellularLocation>
</comment>
<dbReference type="STRING" id="366533.SAMN05444339_11724"/>
<evidence type="ECO:0000256" key="2">
    <source>
        <dbReference type="ARBA" id="ARBA00022692"/>
    </source>
</evidence>
<dbReference type="AlphaFoldDB" id="A0A1M5F4V2"/>
<evidence type="ECO:0000259" key="6">
    <source>
        <dbReference type="Pfam" id="PF01694"/>
    </source>
</evidence>
<dbReference type="OrthoDB" id="9797190at2"/>
<feature type="transmembrane region" description="Helical" evidence="5">
    <location>
        <begin position="110"/>
        <end position="128"/>
    </location>
</feature>
<dbReference type="SUPFAM" id="SSF144091">
    <property type="entry name" value="Rhomboid-like"/>
    <property type="match status" value="1"/>
</dbReference>
<keyword evidence="3 5" id="KW-1133">Transmembrane helix</keyword>
<dbReference type="GO" id="GO:0016020">
    <property type="term" value="C:membrane"/>
    <property type="evidence" value="ECO:0007669"/>
    <property type="project" value="UniProtKB-SubCell"/>
</dbReference>
<dbReference type="Proteomes" id="UP000183987">
    <property type="component" value="Unassembled WGS sequence"/>
</dbReference>
<dbReference type="Pfam" id="PF01694">
    <property type="entry name" value="Rhomboid"/>
    <property type="match status" value="1"/>
</dbReference>
<evidence type="ECO:0000256" key="5">
    <source>
        <dbReference type="SAM" id="Phobius"/>
    </source>
</evidence>
<dbReference type="RefSeq" id="WP_084114641.1">
    <property type="nucleotide sequence ID" value="NZ_FQUE01000017.1"/>
</dbReference>
<keyword evidence="4 5" id="KW-0472">Membrane</keyword>
<reference evidence="8" key="1">
    <citation type="submission" date="2016-11" db="EMBL/GenBank/DDBJ databases">
        <authorList>
            <person name="Varghese N."/>
            <person name="Submissions S."/>
        </authorList>
    </citation>
    <scope>NUCLEOTIDE SEQUENCE [LARGE SCALE GENOMIC DNA]</scope>
    <source>
        <strain evidence="8">DSM 29326</strain>
    </source>
</reference>
<feature type="transmembrane region" description="Helical" evidence="5">
    <location>
        <begin position="195"/>
        <end position="215"/>
    </location>
</feature>
<keyword evidence="8" id="KW-1185">Reference proteome</keyword>
<dbReference type="InterPro" id="IPR035952">
    <property type="entry name" value="Rhomboid-like_sf"/>
</dbReference>
<evidence type="ECO:0000256" key="3">
    <source>
        <dbReference type="ARBA" id="ARBA00022989"/>
    </source>
</evidence>
<sequence length="216" mass="23454">MTIPPSPAPVRALTAPVWVLLTLCILPELVFQLNDHGMVGPARLREMAFSLGSFQSDLVNSRLSRFPGQSFTMFMTYMFLHTGLSHLVVNMIGLLWLWRLVTGTRSAGDAALFFVMAGVGAAMIFDILGSPHTAMVGASGALFGLLGVYGVDSRLFWSDTRHTRLAQRLLRLVVIAVILIASDLVSRVATGTSVAWQAHTGGFLTGAFAAMIWPYR</sequence>
<dbReference type="GO" id="GO:0004252">
    <property type="term" value="F:serine-type endopeptidase activity"/>
    <property type="evidence" value="ECO:0007669"/>
    <property type="project" value="InterPro"/>
</dbReference>
<protein>
    <submittedName>
        <fullName evidence="7">Rhomboid family protein</fullName>
    </submittedName>
</protein>
<dbReference type="InterPro" id="IPR022764">
    <property type="entry name" value="Peptidase_S54_rhomboid_dom"/>
</dbReference>
<feature type="transmembrane region" description="Helical" evidence="5">
    <location>
        <begin position="169"/>
        <end position="189"/>
    </location>
</feature>
<feature type="domain" description="Peptidase S54 rhomboid" evidence="6">
    <location>
        <begin position="71"/>
        <end position="212"/>
    </location>
</feature>